<dbReference type="GO" id="GO:0016705">
    <property type="term" value="F:oxidoreductase activity, acting on paired donors, with incorporation or reduction of molecular oxygen"/>
    <property type="evidence" value="ECO:0007669"/>
    <property type="project" value="InterPro"/>
</dbReference>
<evidence type="ECO:0000313" key="12">
    <source>
        <dbReference type="Proteomes" id="UP000663840"/>
    </source>
</evidence>
<dbReference type="CDD" id="cd11065">
    <property type="entry name" value="CYP64-like"/>
    <property type="match status" value="1"/>
</dbReference>
<dbReference type="InterPro" id="IPR027417">
    <property type="entry name" value="P-loop_NTPase"/>
</dbReference>
<dbReference type="PROSITE" id="PS00086">
    <property type="entry name" value="CYTOCHROME_P450"/>
    <property type="match status" value="1"/>
</dbReference>
<dbReference type="EMBL" id="CAJMWR010002490">
    <property type="protein sequence ID" value="CAE6445868.1"/>
    <property type="molecule type" value="Genomic_DNA"/>
</dbReference>
<accession>A0A8H3GDS1</accession>
<dbReference type="Gene3D" id="3.40.50.300">
    <property type="entry name" value="P-loop containing nucleotide triphosphate hydrolases"/>
    <property type="match status" value="1"/>
</dbReference>
<proteinExistence type="inferred from homology"/>
<keyword evidence="4 9" id="KW-0349">Heme</keyword>
<evidence type="ECO:0000256" key="1">
    <source>
        <dbReference type="ARBA" id="ARBA00001971"/>
    </source>
</evidence>
<protein>
    <recommendedName>
        <fullName evidence="10">VWFA domain-containing protein</fullName>
    </recommendedName>
</protein>
<dbReference type="InterPro" id="IPR050364">
    <property type="entry name" value="Cytochrome_P450_fung"/>
</dbReference>
<dbReference type="PANTHER" id="PTHR46300:SF7">
    <property type="entry name" value="P450, PUTATIVE (EUROFUNG)-RELATED"/>
    <property type="match status" value="1"/>
</dbReference>
<evidence type="ECO:0000313" key="11">
    <source>
        <dbReference type="EMBL" id="CAE6445868.1"/>
    </source>
</evidence>
<keyword evidence="6" id="KW-0560">Oxidoreductase</keyword>
<dbReference type="Pfam" id="PF13519">
    <property type="entry name" value="VWA_2"/>
    <property type="match status" value="1"/>
</dbReference>
<comment type="similarity">
    <text evidence="3">Belongs to the cytochrome P450 family.</text>
</comment>
<dbReference type="Proteomes" id="UP000663840">
    <property type="component" value="Unassembled WGS sequence"/>
</dbReference>
<organism evidence="11 12">
    <name type="scientific">Rhizoctonia solani</name>
    <dbReference type="NCBI Taxonomy" id="456999"/>
    <lineage>
        <taxon>Eukaryota</taxon>
        <taxon>Fungi</taxon>
        <taxon>Dikarya</taxon>
        <taxon>Basidiomycota</taxon>
        <taxon>Agaricomycotina</taxon>
        <taxon>Agaricomycetes</taxon>
        <taxon>Cantharellales</taxon>
        <taxon>Ceratobasidiaceae</taxon>
        <taxon>Rhizoctonia</taxon>
    </lineage>
</organism>
<dbReference type="Gene3D" id="3.40.50.410">
    <property type="entry name" value="von Willebrand factor, type A domain"/>
    <property type="match status" value="1"/>
</dbReference>
<comment type="cofactor">
    <cofactor evidence="1 9">
        <name>heme</name>
        <dbReference type="ChEBI" id="CHEBI:30413"/>
    </cofactor>
</comment>
<dbReference type="Pfam" id="PF02263">
    <property type="entry name" value="GBP"/>
    <property type="match status" value="1"/>
</dbReference>
<evidence type="ECO:0000256" key="2">
    <source>
        <dbReference type="ARBA" id="ARBA00005179"/>
    </source>
</evidence>
<keyword evidence="7 9" id="KW-0408">Iron</keyword>
<dbReference type="InterPro" id="IPR036396">
    <property type="entry name" value="Cyt_P450_sf"/>
</dbReference>
<keyword evidence="8" id="KW-0503">Monooxygenase</keyword>
<evidence type="ECO:0000259" key="10">
    <source>
        <dbReference type="SMART" id="SM00327"/>
    </source>
</evidence>
<dbReference type="InterPro" id="IPR002401">
    <property type="entry name" value="Cyt_P450_E_grp-I"/>
</dbReference>
<feature type="domain" description="VWFA" evidence="10">
    <location>
        <begin position="2478"/>
        <end position="2668"/>
    </location>
</feature>
<evidence type="ECO:0000256" key="3">
    <source>
        <dbReference type="ARBA" id="ARBA00010617"/>
    </source>
</evidence>
<dbReference type="InterPro" id="IPR015894">
    <property type="entry name" value="Guanylate-bd_N"/>
</dbReference>
<dbReference type="SMART" id="SM00327">
    <property type="entry name" value="VWA"/>
    <property type="match status" value="1"/>
</dbReference>
<dbReference type="InterPro" id="IPR017972">
    <property type="entry name" value="Cyt_P450_CS"/>
</dbReference>
<dbReference type="InterPro" id="IPR002035">
    <property type="entry name" value="VWF_A"/>
</dbReference>
<gene>
    <name evidence="11" type="ORF">RDB_LOCUS84708</name>
</gene>
<dbReference type="InterPro" id="IPR036465">
    <property type="entry name" value="vWFA_dom_sf"/>
</dbReference>
<dbReference type="PRINTS" id="PR00463">
    <property type="entry name" value="EP450I"/>
</dbReference>
<dbReference type="GO" id="GO:0005525">
    <property type="term" value="F:GTP binding"/>
    <property type="evidence" value="ECO:0007669"/>
    <property type="project" value="InterPro"/>
</dbReference>
<evidence type="ECO:0000256" key="9">
    <source>
        <dbReference type="PIRSR" id="PIRSR602401-1"/>
    </source>
</evidence>
<evidence type="ECO:0000256" key="5">
    <source>
        <dbReference type="ARBA" id="ARBA00022723"/>
    </source>
</evidence>
<dbReference type="SUPFAM" id="SSF53300">
    <property type="entry name" value="vWA-like"/>
    <property type="match status" value="1"/>
</dbReference>
<evidence type="ECO:0000256" key="4">
    <source>
        <dbReference type="ARBA" id="ARBA00022617"/>
    </source>
</evidence>
<dbReference type="GO" id="GO:0005506">
    <property type="term" value="F:iron ion binding"/>
    <property type="evidence" value="ECO:0007669"/>
    <property type="project" value="InterPro"/>
</dbReference>
<feature type="binding site" description="axial binding residue" evidence="9">
    <location>
        <position position="443"/>
    </location>
    <ligand>
        <name>heme</name>
        <dbReference type="ChEBI" id="CHEBI:30413"/>
    </ligand>
    <ligandPart>
        <name>Fe</name>
        <dbReference type="ChEBI" id="CHEBI:18248"/>
    </ligandPart>
</feature>
<keyword evidence="5 9" id="KW-0479">Metal-binding</keyword>
<dbReference type="GO" id="GO:0003924">
    <property type="term" value="F:GTPase activity"/>
    <property type="evidence" value="ECO:0007669"/>
    <property type="project" value="InterPro"/>
</dbReference>
<dbReference type="SUPFAM" id="SSF52540">
    <property type="entry name" value="P-loop containing nucleoside triphosphate hydrolases"/>
    <property type="match status" value="1"/>
</dbReference>
<dbReference type="GO" id="GO:0004497">
    <property type="term" value="F:monooxygenase activity"/>
    <property type="evidence" value="ECO:0007669"/>
    <property type="project" value="UniProtKB-KW"/>
</dbReference>
<evidence type="ECO:0000256" key="8">
    <source>
        <dbReference type="ARBA" id="ARBA00023033"/>
    </source>
</evidence>
<dbReference type="CDD" id="cd00198">
    <property type="entry name" value="vWFA"/>
    <property type="match status" value="1"/>
</dbReference>
<dbReference type="GO" id="GO:0020037">
    <property type="term" value="F:heme binding"/>
    <property type="evidence" value="ECO:0007669"/>
    <property type="project" value="InterPro"/>
</dbReference>
<dbReference type="PANTHER" id="PTHR46300">
    <property type="entry name" value="P450, PUTATIVE (EUROFUNG)-RELATED-RELATED"/>
    <property type="match status" value="1"/>
</dbReference>
<reference evidence="11" key="1">
    <citation type="submission" date="2021-01" db="EMBL/GenBank/DDBJ databases">
        <authorList>
            <person name="Kaushik A."/>
        </authorList>
    </citation>
    <scope>NUCLEOTIDE SEQUENCE</scope>
    <source>
        <strain evidence="11">AG1-1A</strain>
    </source>
</reference>
<sequence>MYGFNSPMPCLNQRMAIDNLKLIGGSAGAILLYLLFSKRNSRTSNLPLPPGPKCWPIVGCMFSIPKDEASWKWFARLGKEKGSDLVYIRVLGQDTVIVNSHQAAKDLFEGRSSIYSDRPHLTMTSELIGWDDFLGMCKYGERARGMRRLLHATINPKAMKDWWPQQEKEAYKFLRKLLHSPEKLTAHVRHTAGATVAKLTYGYDVKDESDEYIDKAEKTLGTFAYASTPGRFLVDYFPLLKHIPWAPFQRAAAEWRAQLIDFAEAPMNFVRTQLAKGCAEPSFVSSWLEDASEEDKPLIPWAAGSIYAGGADTTVSAVSTFLIAMLHHPEVQKAAQDEIDRMVGSNRLPGFTDRDSLPYVEAIYKEVLRWQPLAPIGIPRKLALDYDDEYKGYKSHIIGNAWSMLWDSNAYQDPEKFNPSRFLGPRLESNPEEIIFGFGRRRCPGAPVAHSSVWLSIVLTLAVYDILPPKSKDGVALLPSLDYTVGVISLLLHPVGTCTQKMTNSPSSSSGPPNIFEDGRPRDIHVTSHPDSERFNHTTAKYEATQLPPSHDYAPIANDGHIIDIPVEDSKSLRVDKAKEGRKTNVSGYLVLDKGNNHLQANSITDDVASNIPTLFRLLDLYQEQGSGGLVEKVLIDQLGLRDLLNTFVPGSYESISKIDFKSLDKCTIKPLGIYGSKHEIVQFLSEVNCLSDGSKRLLLSSIGTPSDLRSGIYLSLPAEASNTNLAYILYWPEDTTWDDKAISSVRRNRITFMRYLSKLTDQMVALISPEQAGAMVWTPHQQSTNDHGTQMDMFDESRMFSFEVEKSTEQEEGATSVGGFTLIPDTRNMPNFKAAIQARLVPGEEKAGIMTTLLEPPKAVSQRRNETMFSKTLKSMIESKLQTIVLGDLTGDQLSILAEHGLRETYPAPFAQYEKRMALEEEGRKREYDTNVKDVKEGIQRDREQLKKLIGLLVHEHYSRLYPSLGISGLAAETESPDFERLREKYPELSNVSHSLKKRLKNGGIDDSELRDLKLAWHTIRAYLLQDPSPSATDQAKFVGDVLGGTIDSERSLVANGKGTKHSKFSWQAAKNAFFDLVGYEAKPPATLLSDVEFVQALGPLAAAFPAISSLTNRITACLRAYLDTLGDRLARESLERVINKEEKRLKDLIGTRRRHRFQDESQATGRTLLNDLRSLMPYDSSNNLRINSIIKENFYGSTKFRVQSEHSIELGPRLLYTIYPFELTEYDIQQCRSKEEYIPEPKLSSKQFFKFSLDEEFQIKFIQLVRDKCLVVVAGQNQFDLYIGDNVHLPNIIEKRNPKSSFKYDRLGDPNQCIFAFDEGIRSLVLFHNANFKGPELSLFGFDETFTSVHARGSPFSLKEWYDTEVKIDRICFVSGAEEVCLIETSGRARILSLVTLNFRPPSIEIPGRIVEALSAPDGSCLLTLIEAEEDGTLGHKLLVFHWASFGATNGINPIVLPISSVGRVVTSFEGRNHIHLVSYSLDTMKITSVGLQIKQKATEFSFRSNQTVSTTSTTETVNNCLIDCHMDVWTRFPASPPVIRSTLSPLGRESRKLIFASTTHMEHVENYFSQMINKFERTTCKPIDAEIRSTSIVAISDPPSILVENTQCSRHLLGSFVVELICLIPLHLAITRDNRFIPLKDGVWDPEHERSLLGADVPAIINSLSIGWYESLFQSYMATKPVRVVSSMGEQSVGKSYCLNHFADTSFAGSAMRTTEGVWLSCTPTKDYLLVSLDFEGVHSIERSAQEDALLVLFNTAISNLSFQSSAMVLDPESNPSLFNSTLAIIIKDVTDSDSKDIVKEFSLKFQKIVQKEQEQNFISRLHRGKVQIIPWPVINSSSFYTMFNHLRRYLDAQPITHKSSGIFLHSMKTLMAKIKASDWGSLDQNLATHRAQQIDRGLCIALSRGSLDVTDTHTPLKNLDTDEDIPVSGPDVVFLVPDISGATIPSDEIKIEEALVALINFCDPNTTIGPRHIIGDKNYVESIQQQLFNLLDQRLEYVRSWVQVNFRRFQSGNQDIRNVANKFEGAALGMRVAIRLCMEACSSCHYLCSRPYRHSGEHQCGTTHLCLFSCEVLDDHPEPVGCGLPAGHSAQHMCDIKAHSCGYNCHLIDKNGCAQSCVKPLYHEGKHLCSARLHSCGEPCSLQVLDSGYRCPGLCHIPWDEPHTRHLCNNSNSCPLECQLCRRLCHESDHFHALNPNAVHLCGQSHSCTNLCAARGICRIETQPSAVEEQFSGRHETFQYTRYTQVEQRLTCALPIPAGRLYHEGEHSHTVDANAFHYCNVRCPSCQYLCTLPLEHPQQLHETSHGSMTTTQWAIQGTNQDTRYELDGRSFGIGDEGAPMLCHLVCSAQGRHVHIDYCREPGNCIGGTEFEHIKERMYPDPERSKDWISHRLKWARSGFQDPYSREQQSEFAKCDVLCSGPEHNATATAAANPSYCDLPIFHQPQVGQAAPSNGYVSADGHRFNCTNPARLQQAYHVVFIIDSSGSMRSGDRMPLSNTPVTTLLRGRCNNRYGAVLSALHSFWSSRETGLPTTQARQDAYSVVTFNDSPATRIANDFTSTTGQLLTHLLQISANGGTNFNSALKQAQKLIQTHWNSYGLSSLDRNVVYNLCRACVQLGKPLAFYSVSFGPENSSTPLREMVQIAREVYASAPRNTMDNIQGEPCAYYNAIDSIQLAGTFLGISNSLHKPRASLIGQSTGR</sequence>
<dbReference type="InterPro" id="IPR001128">
    <property type="entry name" value="Cyt_P450"/>
</dbReference>
<comment type="pathway">
    <text evidence="2">Secondary metabolite biosynthesis.</text>
</comment>
<dbReference type="Gene3D" id="1.10.630.10">
    <property type="entry name" value="Cytochrome P450"/>
    <property type="match status" value="1"/>
</dbReference>
<dbReference type="Pfam" id="PF00067">
    <property type="entry name" value="p450"/>
    <property type="match status" value="1"/>
</dbReference>
<evidence type="ECO:0000256" key="6">
    <source>
        <dbReference type="ARBA" id="ARBA00023002"/>
    </source>
</evidence>
<dbReference type="SUPFAM" id="SSF48264">
    <property type="entry name" value="Cytochrome P450"/>
    <property type="match status" value="1"/>
</dbReference>
<name>A0A8H3GDS1_9AGAM</name>
<evidence type="ECO:0000256" key="7">
    <source>
        <dbReference type="ARBA" id="ARBA00023004"/>
    </source>
</evidence>
<comment type="caution">
    <text evidence="11">The sequence shown here is derived from an EMBL/GenBank/DDBJ whole genome shotgun (WGS) entry which is preliminary data.</text>
</comment>